<organism evidence="10 11">
    <name type="scientific">Parafannyhessea umbonata</name>
    <dbReference type="NCBI Taxonomy" id="604330"/>
    <lineage>
        <taxon>Bacteria</taxon>
        <taxon>Bacillati</taxon>
        <taxon>Actinomycetota</taxon>
        <taxon>Coriobacteriia</taxon>
        <taxon>Coriobacteriales</taxon>
        <taxon>Atopobiaceae</taxon>
        <taxon>Parafannyhessea</taxon>
    </lineage>
</organism>
<keyword evidence="5 7" id="KW-0687">Ribonucleoprotein</keyword>
<evidence type="ECO:0000313" key="11">
    <source>
        <dbReference type="Proteomes" id="UP000199135"/>
    </source>
</evidence>
<feature type="region of interest" description="Disordered" evidence="8">
    <location>
        <begin position="153"/>
        <end position="177"/>
    </location>
</feature>
<dbReference type="Gene3D" id="3.10.430.100">
    <property type="entry name" value="Ribosomal protein L9, C-terminal domain"/>
    <property type="match status" value="1"/>
</dbReference>
<name>A0A1H6IH18_9ACTN</name>
<evidence type="ECO:0000256" key="4">
    <source>
        <dbReference type="ARBA" id="ARBA00022980"/>
    </source>
</evidence>
<evidence type="ECO:0000313" key="10">
    <source>
        <dbReference type="EMBL" id="SEH48228.1"/>
    </source>
</evidence>
<dbReference type="PROSITE" id="PS00651">
    <property type="entry name" value="RIBOSOMAL_L9"/>
    <property type="match status" value="1"/>
</dbReference>
<dbReference type="Pfam" id="PF01281">
    <property type="entry name" value="Ribosomal_L9_N"/>
    <property type="match status" value="1"/>
</dbReference>
<keyword evidence="4 7" id="KW-0689">Ribosomal protein</keyword>
<dbReference type="SUPFAM" id="SSF55653">
    <property type="entry name" value="Ribosomal protein L9 C-domain"/>
    <property type="match status" value="1"/>
</dbReference>
<dbReference type="InterPro" id="IPR036791">
    <property type="entry name" value="Ribosomal_bL9_C_sf"/>
</dbReference>
<dbReference type="InterPro" id="IPR000244">
    <property type="entry name" value="Ribosomal_bL9"/>
</dbReference>
<evidence type="ECO:0000256" key="6">
    <source>
        <dbReference type="ARBA" id="ARBA00035292"/>
    </source>
</evidence>
<keyword evidence="2 7" id="KW-0699">rRNA-binding</keyword>
<dbReference type="Pfam" id="PF03948">
    <property type="entry name" value="Ribosomal_L9_C"/>
    <property type="match status" value="1"/>
</dbReference>
<evidence type="ECO:0000256" key="5">
    <source>
        <dbReference type="ARBA" id="ARBA00023274"/>
    </source>
</evidence>
<evidence type="ECO:0000256" key="8">
    <source>
        <dbReference type="SAM" id="MobiDB-lite"/>
    </source>
</evidence>
<comment type="similarity">
    <text evidence="1 7">Belongs to the bacterial ribosomal protein bL9 family.</text>
</comment>
<keyword evidence="3 7" id="KW-0694">RNA-binding</keyword>
<dbReference type="GO" id="GO:0005840">
    <property type="term" value="C:ribosome"/>
    <property type="evidence" value="ECO:0007669"/>
    <property type="project" value="UniProtKB-KW"/>
</dbReference>
<keyword evidence="11" id="KW-1185">Reference proteome</keyword>
<dbReference type="Gene3D" id="3.40.5.10">
    <property type="entry name" value="Ribosomal protein L9, N-terminal domain"/>
    <property type="match status" value="1"/>
</dbReference>
<comment type="function">
    <text evidence="7">Binds to the 23S rRNA.</text>
</comment>
<dbReference type="InterPro" id="IPR036935">
    <property type="entry name" value="Ribosomal_bL9_N_sf"/>
</dbReference>
<reference evidence="10 11" key="1">
    <citation type="submission" date="2016-10" db="EMBL/GenBank/DDBJ databases">
        <authorList>
            <person name="Varghese N."/>
            <person name="Submissions S."/>
        </authorList>
    </citation>
    <scope>NUCLEOTIDE SEQUENCE [LARGE SCALE GENOMIC DNA]</scope>
    <source>
        <strain evidence="10 11">WCP15</strain>
    </source>
</reference>
<evidence type="ECO:0000259" key="9">
    <source>
        <dbReference type="PROSITE" id="PS00651"/>
    </source>
</evidence>
<dbReference type="EMBL" id="FNWT01000003">
    <property type="protein sequence ID" value="SEH48228.1"/>
    <property type="molecule type" value="Genomic_DNA"/>
</dbReference>
<dbReference type="RefSeq" id="WP_078687301.1">
    <property type="nucleotide sequence ID" value="NZ_FNWT01000003.1"/>
</dbReference>
<feature type="domain" description="Ribosomal protein L9" evidence="9">
    <location>
        <begin position="13"/>
        <end position="40"/>
    </location>
</feature>
<dbReference type="InterPro" id="IPR020069">
    <property type="entry name" value="Ribosomal_bL9_C"/>
</dbReference>
<dbReference type="HAMAP" id="MF_00503">
    <property type="entry name" value="Ribosomal_bL9"/>
    <property type="match status" value="1"/>
</dbReference>
<dbReference type="InterPro" id="IPR009027">
    <property type="entry name" value="Ribosomal_bL9/RNase_H1_N"/>
</dbReference>
<sequence>MKVILLGELRGKGGEGDIVEVAQGYAENYLFPSKIAQPATPGNIKQLEERRHVIAKREEKRIADATASKEQLDGKTVKIDAKVGENDQLFGSVTAAQIADAIKEQLGIEIDRKRIVRGGTIKTAGTHQVEINFYREIGAVITLRVADPDAEEEVVEAEETAEVEETAEAAETEESAE</sequence>
<dbReference type="InterPro" id="IPR020594">
    <property type="entry name" value="Ribosomal_bL9_bac/chp"/>
</dbReference>
<evidence type="ECO:0000256" key="3">
    <source>
        <dbReference type="ARBA" id="ARBA00022884"/>
    </source>
</evidence>
<proteinExistence type="inferred from homology"/>
<protein>
    <recommendedName>
        <fullName evidence="6 7">Large ribosomal subunit protein bL9</fullName>
    </recommendedName>
</protein>
<comment type="caution">
    <text evidence="10">The sequence shown here is derived from an EMBL/GenBank/DDBJ whole genome shotgun (WGS) entry which is preliminary data.</text>
</comment>
<evidence type="ECO:0000256" key="7">
    <source>
        <dbReference type="HAMAP-Rule" id="MF_00503"/>
    </source>
</evidence>
<accession>A0A1H6IH18</accession>
<dbReference type="NCBIfam" id="TIGR00158">
    <property type="entry name" value="L9"/>
    <property type="match status" value="1"/>
</dbReference>
<dbReference type="InterPro" id="IPR020070">
    <property type="entry name" value="Ribosomal_bL9_N"/>
</dbReference>
<dbReference type="PANTHER" id="PTHR21368">
    <property type="entry name" value="50S RIBOSOMAL PROTEIN L9"/>
    <property type="match status" value="1"/>
</dbReference>
<evidence type="ECO:0000256" key="2">
    <source>
        <dbReference type="ARBA" id="ARBA00022730"/>
    </source>
</evidence>
<gene>
    <name evidence="7" type="primary">rplI</name>
    <name evidence="10" type="ORF">SAMN05216447_103115</name>
</gene>
<dbReference type="Proteomes" id="UP000199135">
    <property type="component" value="Unassembled WGS sequence"/>
</dbReference>
<dbReference type="SUPFAM" id="SSF55658">
    <property type="entry name" value="L9 N-domain-like"/>
    <property type="match status" value="1"/>
</dbReference>
<evidence type="ECO:0000256" key="1">
    <source>
        <dbReference type="ARBA" id="ARBA00010605"/>
    </source>
</evidence>